<protein>
    <recommendedName>
        <fullName evidence="3">DUF11 domain-containing protein</fullName>
    </recommendedName>
</protein>
<dbReference type="AlphaFoldDB" id="A0A4U2ZTQ1"/>
<sequence>TTFVANSVVINGTPQPGLNPTTGFPLANIPVGGMVTVTFQVTITSVPPNRVLPNNANVTADFQVSPLQPPITIVTISNIVVTRVNVGSLNVMKSVN</sequence>
<feature type="non-terminal residue" evidence="1">
    <location>
        <position position="1"/>
    </location>
</feature>
<gene>
    <name evidence="1" type="ORF">FC699_37085</name>
</gene>
<proteinExistence type="predicted"/>
<organism evidence="1 2">
    <name type="scientific">Bacillus wiedmannii</name>
    <dbReference type="NCBI Taxonomy" id="1890302"/>
    <lineage>
        <taxon>Bacteria</taxon>
        <taxon>Bacillati</taxon>
        <taxon>Bacillota</taxon>
        <taxon>Bacilli</taxon>
        <taxon>Bacillales</taxon>
        <taxon>Bacillaceae</taxon>
        <taxon>Bacillus</taxon>
        <taxon>Bacillus cereus group</taxon>
    </lineage>
</organism>
<evidence type="ECO:0008006" key="3">
    <source>
        <dbReference type="Google" id="ProtNLM"/>
    </source>
</evidence>
<accession>A0A4U2ZTQ1</accession>
<dbReference type="EMBL" id="SZON01003828">
    <property type="protein sequence ID" value="TKI78594.1"/>
    <property type="molecule type" value="Genomic_DNA"/>
</dbReference>
<evidence type="ECO:0000313" key="2">
    <source>
        <dbReference type="Proteomes" id="UP000305222"/>
    </source>
</evidence>
<feature type="non-terminal residue" evidence="1">
    <location>
        <position position="96"/>
    </location>
</feature>
<evidence type="ECO:0000313" key="1">
    <source>
        <dbReference type="EMBL" id="TKI78594.1"/>
    </source>
</evidence>
<reference evidence="1 2" key="1">
    <citation type="journal article" date="2019" name="Environ. Microbiol.">
        <title>An active ?-lactamase is a part of an orchestrated cell wall stress resistance network of Bacillus subtilis and related rhizosphere species.</title>
        <authorList>
            <person name="Bucher T."/>
            <person name="Keren-Paz A."/>
            <person name="Hausser J."/>
            <person name="Olender T."/>
            <person name="Cytryn E."/>
            <person name="Kolodkin-Gal I."/>
        </authorList>
    </citation>
    <scope>NUCLEOTIDE SEQUENCE [LARGE SCALE GENOMIC DNA]</scope>
    <source>
        <strain evidence="1 2">I5</strain>
    </source>
</reference>
<dbReference type="InterPro" id="IPR051172">
    <property type="entry name" value="Chlamydia_OmcB"/>
</dbReference>
<dbReference type="Proteomes" id="UP000305222">
    <property type="component" value="Unassembled WGS sequence"/>
</dbReference>
<dbReference type="PANTHER" id="PTHR34819:SF3">
    <property type="entry name" value="CELL SURFACE PROTEIN"/>
    <property type="match status" value="1"/>
</dbReference>
<name>A0A4U2ZTQ1_9BACI</name>
<comment type="caution">
    <text evidence="1">The sequence shown here is derived from an EMBL/GenBank/DDBJ whole genome shotgun (WGS) entry which is preliminary data.</text>
</comment>
<dbReference type="PANTHER" id="PTHR34819">
    <property type="entry name" value="LARGE CYSTEINE-RICH PERIPLASMIC PROTEIN OMCB"/>
    <property type="match status" value="1"/>
</dbReference>